<dbReference type="AlphaFoldDB" id="A0A2U1M5C0"/>
<dbReference type="InterPro" id="IPR026937">
    <property type="entry name" value="SBNO_Helicase_C_dom"/>
</dbReference>
<dbReference type="Pfam" id="PF13871">
    <property type="entry name" value="Helicase_C_4"/>
    <property type="match status" value="1"/>
</dbReference>
<keyword evidence="4" id="KW-1185">Reference proteome</keyword>
<evidence type="ECO:0000313" key="3">
    <source>
        <dbReference type="EMBL" id="PWA56438.1"/>
    </source>
</evidence>
<dbReference type="OrthoDB" id="421838at2759"/>
<evidence type="ECO:0000313" key="4">
    <source>
        <dbReference type="Proteomes" id="UP000245207"/>
    </source>
</evidence>
<reference evidence="3 4" key="1">
    <citation type="journal article" date="2018" name="Mol. Plant">
        <title>The genome of Artemisia annua provides insight into the evolution of Asteraceae family and artemisinin biosynthesis.</title>
        <authorList>
            <person name="Shen Q."/>
            <person name="Zhang L."/>
            <person name="Liao Z."/>
            <person name="Wang S."/>
            <person name="Yan T."/>
            <person name="Shi P."/>
            <person name="Liu M."/>
            <person name="Fu X."/>
            <person name="Pan Q."/>
            <person name="Wang Y."/>
            <person name="Lv Z."/>
            <person name="Lu X."/>
            <person name="Zhang F."/>
            <person name="Jiang W."/>
            <person name="Ma Y."/>
            <person name="Chen M."/>
            <person name="Hao X."/>
            <person name="Li L."/>
            <person name="Tang Y."/>
            <person name="Lv G."/>
            <person name="Zhou Y."/>
            <person name="Sun X."/>
            <person name="Brodelius P.E."/>
            <person name="Rose J.K.C."/>
            <person name="Tang K."/>
        </authorList>
    </citation>
    <scope>NUCLEOTIDE SEQUENCE [LARGE SCALE GENOMIC DNA]</scope>
    <source>
        <strain evidence="4">cv. Huhao1</strain>
        <tissue evidence="3">Leaf</tissue>
    </source>
</reference>
<dbReference type="Proteomes" id="UP000245207">
    <property type="component" value="Unassembled WGS sequence"/>
</dbReference>
<proteinExistence type="predicted"/>
<dbReference type="STRING" id="35608.A0A2U1M5C0"/>
<organism evidence="3 4">
    <name type="scientific">Artemisia annua</name>
    <name type="common">Sweet wormwood</name>
    <dbReference type="NCBI Taxonomy" id="35608"/>
    <lineage>
        <taxon>Eukaryota</taxon>
        <taxon>Viridiplantae</taxon>
        <taxon>Streptophyta</taxon>
        <taxon>Embryophyta</taxon>
        <taxon>Tracheophyta</taxon>
        <taxon>Spermatophyta</taxon>
        <taxon>Magnoliopsida</taxon>
        <taxon>eudicotyledons</taxon>
        <taxon>Gunneridae</taxon>
        <taxon>Pentapetalae</taxon>
        <taxon>asterids</taxon>
        <taxon>campanulids</taxon>
        <taxon>Asterales</taxon>
        <taxon>Asteraceae</taxon>
        <taxon>Asteroideae</taxon>
        <taxon>Anthemideae</taxon>
        <taxon>Artemisiinae</taxon>
        <taxon>Artemisia</taxon>
    </lineage>
</organism>
<comment type="caution">
    <text evidence="3">The sequence shown here is derived from an EMBL/GenBank/DDBJ whole genome shotgun (WGS) entry which is preliminary data.</text>
</comment>
<keyword evidence="1" id="KW-1133">Transmembrane helix</keyword>
<accession>A0A2U1M5C0</accession>
<keyword evidence="1" id="KW-0812">Transmembrane</keyword>
<feature type="transmembrane region" description="Helical" evidence="1">
    <location>
        <begin position="35"/>
        <end position="55"/>
    </location>
</feature>
<evidence type="ECO:0000256" key="1">
    <source>
        <dbReference type="SAM" id="Phobius"/>
    </source>
</evidence>
<sequence>MGSVMVQNGEILSNGFGSKWGNSVMGQTDLGLNSFSAFICIFRASPLMHFAMFVFRKDVTMEMVNMREKQLFMDGKILVAIVSEVGSAGIFCRPIEKH</sequence>
<evidence type="ECO:0000259" key="2">
    <source>
        <dbReference type="Pfam" id="PF13871"/>
    </source>
</evidence>
<gene>
    <name evidence="3" type="ORF">CTI12_AA402290</name>
</gene>
<feature type="domain" description="Strawberry notch helicase C" evidence="2">
    <location>
        <begin position="57"/>
        <end position="90"/>
    </location>
</feature>
<name>A0A2U1M5C0_ARTAN</name>
<dbReference type="EMBL" id="PKPP01006454">
    <property type="protein sequence ID" value="PWA56438.1"/>
    <property type="molecule type" value="Genomic_DNA"/>
</dbReference>
<protein>
    <recommendedName>
        <fullName evidence="2">Strawberry notch helicase C domain-containing protein</fullName>
    </recommendedName>
</protein>
<keyword evidence="1" id="KW-0472">Membrane</keyword>